<feature type="transmembrane region" description="Helical" evidence="6">
    <location>
        <begin position="353"/>
        <end position="371"/>
    </location>
</feature>
<dbReference type="SUPFAM" id="SSF103473">
    <property type="entry name" value="MFS general substrate transporter"/>
    <property type="match status" value="1"/>
</dbReference>
<dbReference type="OrthoDB" id="9768783at2"/>
<name>A0A516Q0X5_9ACTN</name>
<feature type="transmembrane region" description="Helical" evidence="6">
    <location>
        <begin position="293"/>
        <end position="315"/>
    </location>
</feature>
<evidence type="ECO:0000256" key="6">
    <source>
        <dbReference type="SAM" id="Phobius"/>
    </source>
</evidence>
<protein>
    <submittedName>
        <fullName evidence="8">MFS transporter</fullName>
    </submittedName>
</protein>
<evidence type="ECO:0000313" key="8">
    <source>
        <dbReference type="EMBL" id="QDP96861.1"/>
    </source>
</evidence>
<evidence type="ECO:0000256" key="5">
    <source>
        <dbReference type="ARBA" id="ARBA00023136"/>
    </source>
</evidence>
<dbReference type="EMBL" id="CP041692">
    <property type="protein sequence ID" value="QDP96861.1"/>
    <property type="molecule type" value="Genomic_DNA"/>
</dbReference>
<feature type="transmembrane region" description="Helical" evidence="6">
    <location>
        <begin position="68"/>
        <end position="88"/>
    </location>
</feature>
<dbReference type="AlphaFoldDB" id="A0A516Q0X5"/>
<dbReference type="InterPro" id="IPR050495">
    <property type="entry name" value="ATG22/LtaA_families"/>
</dbReference>
<evidence type="ECO:0000256" key="1">
    <source>
        <dbReference type="ARBA" id="ARBA00004651"/>
    </source>
</evidence>
<proteinExistence type="predicted"/>
<dbReference type="RefSeq" id="WP_143986823.1">
    <property type="nucleotide sequence ID" value="NZ_CP041692.1"/>
</dbReference>
<dbReference type="InterPro" id="IPR024671">
    <property type="entry name" value="Atg22-like"/>
</dbReference>
<feature type="domain" description="Major facilitator superfamily (MFS) profile" evidence="7">
    <location>
        <begin position="260"/>
        <end position="451"/>
    </location>
</feature>
<feature type="transmembrane region" description="Helical" evidence="6">
    <location>
        <begin position="205"/>
        <end position="225"/>
    </location>
</feature>
<keyword evidence="9" id="KW-1185">Reference proteome</keyword>
<feature type="transmembrane region" description="Helical" evidence="6">
    <location>
        <begin position="327"/>
        <end position="347"/>
    </location>
</feature>
<evidence type="ECO:0000313" key="9">
    <source>
        <dbReference type="Proteomes" id="UP000319263"/>
    </source>
</evidence>
<feature type="transmembrane region" description="Helical" evidence="6">
    <location>
        <begin position="262"/>
        <end position="287"/>
    </location>
</feature>
<keyword evidence="3 6" id="KW-0812">Transmembrane</keyword>
<evidence type="ECO:0000256" key="4">
    <source>
        <dbReference type="ARBA" id="ARBA00022989"/>
    </source>
</evidence>
<keyword evidence="2" id="KW-0813">Transport</keyword>
<evidence type="ECO:0000259" key="7">
    <source>
        <dbReference type="PROSITE" id="PS50850"/>
    </source>
</evidence>
<dbReference type="Pfam" id="PF11700">
    <property type="entry name" value="ATG22"/>
    <property type="match status" value="1"/>
</dbReference>
<keyword evidence="5 6" id="KW-0472">Membrane</keyword>
<feature type="transmembrane region" description="Helical" evidence="6">
    <location>
        <begin position="100"/>
        <end position="118"/>
    </location>
</feature>
<dbReference type="InterPro" id="IPR036259">
    <property type="entry name" value="MFS_trans_sf"/>
</dbReference>
<sequence length="451" mass="47787">MSADEVTTAAERPDRPPAKRRTVLAWALWDWASAAQNAVITTFVFGPYIVQGVVGEGHRPGGLTGNTWMGISTAVAGVCIGLIAPVTGRRADAGGHRRRNLAIWSALVFLAMVGLFWVKNEPAYLWLGLTLMAAGTVFAELAAVSYNSMLPQVSTRQTIGRISGFGWAMGYFGGIFLLLICYVGFIAPDVGWFGVTGEGGLKYRAIALMAAAWFGIFALPVFFAVPEIKATSKIKLGGGVIGAYKQLVRDIGRLYRADRHAVYFLLASALYRDGLAAVFSFGAILAVSVYGMGAGTVLIFGVVANVAAALGAVAMGRVEDRIGPKRVIMISLTGLVLMACTLLVVALLQPPNITTLFWIFALIMVLWVGPAQSSSRSFLARIAPPDREGEMFGLYATTGRAASFLAPTLFAVFSALFGDKIGIVGIILVLVGGAVALAPVRAPARQSRADF</sequence>
<dbReference type="Gene3D" id="1.20.1250.20">
    <property type="entry name" value="MFS general substrate transporter like domains"/>
    <property type="match status" value="1"/>
</dbReference>
<dbReference type="Proteomes" id="UP000319263">
    <property type="component" value="Chromosome"/>
</dbReference>
<accession>A0A516Q0X5</accession>
<feature type="transmembrane region" description="Helical" evidence="6">
    <location>
        <begin position="421"/>
        <end position="440"/>
    </location>
</feature>
<gene>
    <name evidence="8" type="ORF">FOE78_13905</name>
</gene>
<organism evidence="8 9">
    <name type="scientific">Microlunatus elymi</name>
    <dbReference type="NCBI Taxonomy" id="2596828"/>
    <lineage>
        <taxon>Bacteria</taxon>
        <taxon>Bacillati</taxon>
        <taxon>Actinomycetota</taxon>
        <taxon>Actinomycetes</taxon>
        <taxon>Propionibacteriales</taxon>
        <taxon>Propionibacteriaceae</taxon>
        <taxon>Microlunatus</taxon>
    </lineage>
</organism>
<dbReference type="GO" id="GO:0005886">
    <property type="term" value="C:plasma membrane"/>
    <property type="evidence" value="ECO:0007669"/>
    <property type="project" value="UniProtKB-SubCell"/>
</dbReference>
<feature type="transmembrane region" description="Helical" evidence="6">
    <location>
        <begin position="165"/>
        <end position="185"/>
    </location>
</feature>
<dbReference type="KEGG" id="mik:FOE78_13905"/>
<keyword evidence="4 6" id="KW-1133">Transmembrane helix</keyword>
<evidence type="ECO:0000256" key="3">
    <source>
        <dbReference type="ARBA" id="ARBA00022692"/>
    </source>
</evidence>
<dbReference type="InterPro" id="IPR020846">
    <property type="entry name" value="MFS_dom"/>
</dbReference>
<dbReference type="PROSITE" id="PS50850">
    <property type="entry name" value="MFS"/>
    <property type="match status" value="1"/>
</dbReference>
<evidence type="ECO:0000256" key="2">
    <source>
        <dbReference type="ARBA" id="ARBA00022448"/>
    </source>
</evidence>
<feature type="transmembrane region" description="Helical" evidence="6">
    <location>
        <begin position="23"/>
        <end position="48"/>
    </location>
</feature>
<comment type="subcellular location">
    <subcellularLocation>
        <location evidence="1">Cell membrane</location>
        <topology evidence="1">Multi-pass membrane protein</topology>
    </subcellularLocation>
</comment>
<feature type="transmembrane region" description="Helical" evidence="6">
    <location>
        <begin position="124"/>
        <end position="144"/>
    </location>
</feature>
<dbReference type="PANTHER" id="PTHR23519:SF1">
    <property type="entry name" value="AUTOPHAGY-RELATED PROTEIN 22"/>
    <property type="match status" value="1"/>
</dbReference>
<reference evidence="8 9" key="1">
    <citation type="submission" date="2019-07" db="EMBL/GenBank/DDBJ databases">
        <title>Microlunatus dokdonensis sp. nov. isolated from the rhizospheric soil of the wild plant Elymus tsukushiensis.</title>
        <authorList>
            <person name="Ghim S.-Y."/>
            <person name="Hwang Y.-J."/>
            <person name="Son J.-S."/>
            <person name="Shin J.-H."/>
        </authorList>
    </citation>
    <scope>NUCLEOTIDE SEQUENCE [LARGE SCALE GENOMIC DNA]</scope>
    <source>
        <strain evidence="8 9">KUDC0627</strain>
    </source>
</reference>
<dbReference type="GO" id="GO:0022857">
    <property type="term" value="F:transmembrane transporter activity"/>
    <property type="evidence" value="ECO:0007669"/>
    <property type="project" value="InterPro"/>
</dbReference>
<feature type="transmembrane region" description="Helical" evidence="6">
    <location>
        <begin position="392"/>
        <end position="415"/>
    </location>
</feature>
<dbReference type="PANTHER" id="PTHR23519">
    <property type="entry name" value="AUTOPHAGY-RELATED PROTEIN 22"/>
    <property type="match status" value="1"/>
</dbReference>